<gene>
    <name evidence="3" type="ORF">SMN809_LOCUS82513</name>
</gene>
<dbReference type="GO" id="GO:0051959">
    <property type="term" value="F:dynein light intermediate chain binding"/>
    <property type="evidence" value="ECO:0007669"/>
    <property type="project" value="InterPro"/>
</dbReference>
<reference evidence="3" key="1">
    <citation type="submission" date="2021-02" db="EMBL/GenBank/DDBJ databases">
        <authorList>
            <person name="Nowell W R."/>
        </authorList>
    </citation>
    <scope>NUCLEOTIDE SEQUENCE</scope>
</reference>
<feature type="non-terminal residue" evidence="3">
    <location>
        <position position="175"/>
    </location>
</feature>
<evidence type="ECO:0000313" key="3">
    <source>
        <dbReference type="EMBL" id="CAF5221754.1"/>
    </source>
</evidence>
<name>A0A8S3JYD9_9BILA</name>
<keyword evidence="1" id="KW-0175">Coiled coil</keyword>
<dbReference type="AlphaFoldDB" id="A0A8S3JYD9"/>
<protein>
    <recommendedName>
        <fullName evidence="2">Dynein heavy chain coiled coil stalk domain-containing protein</fullName>
    </recommendedName>
</protein>
<dbReference type="Proteomes" id="UP000676336">
    <property type="component" value="Unassembled WGS sequence"/>
</dbReference>
<dbReference type="GO" id="GO:0045505">
    <property type="term" value="F:dynein intermediate chain binding"/>
    <property type="evidence" value="ECO:0007669"/>
    <property type="project" value="InterPro"/>
</dbReference>
<sequence length="175" mass="19473">TQNFLKTLLTYKRDEISPALMKRIREKYVPDPNFQPDKVETVSQACAGLCKWTLAMDKYDVVAKIVAPKKQALAAAEDQVAKAEAILSAKRAHLRTVQEKLAVLQKQLDENLAKKDELSKQVMDCKTKLTRAETLIGGLGGEKSRWMQAAKDLTHQYDNLIGDILLSSGVIAYLG</sequence>
<dbReference type="PANTHER" id="PTHR45703:SF1">
    <property type="entry name" value="DYNEINS HEAVY CHAIN"/>
    <property type="match status" value="1"/>
</dbReference>
<feature type="non-terminal residue" evidence="3">
    <location>
        <position position="1"/>
    </location>
</feature>
<feature type="coiled-coil region" evidence="1">
    <location>
        <begin position="73"/>
        <end position="121"/>
    </location>
</feature>
<dbReference type="EMBL" id="CAJOBI010351950">
    <property type="protein sequence ID" value="CAF5221754.1"/>
    <property type="molecule type" value="Genomic_DNA"/>
</dbReference>
<dbReference type="GO" id="GO:0030286">
    <property type="term" value="C:dynein complex"/>
    <property type="evidence" value="ECO:0007669"/>
    <property type="project" value="InterPro"/>
</dbReference>
<dbReference type="InterPro" id="IPR024743">
    <property type="entry name" value="Dynein_HC_stalk"/>
</dbReference>
<dbReference type="GO" id="GO:0007018">
    <property type="term" value="P:microtubule-based movement"/>
    <property type="evidence" value="ECO:0007669"/>
    <property type="project" value="InterPro"/>
</dbReference>
<dbReference type="PANTHER" id="PTHR45703">
    <property type="entry name" value="DYNEIN HEAVY CHAIN"/>
    <property type="match status" value="1"/>
</dbReference>
<proteinExistence type="predicted"/>
<comment type="caution">
    <text evidence="3">The sequence shown here is derived from an EMBL/GenBank/DDBJ whole genome shotgun (WGS) entry which is preliminary data.</text>
</comment>
<evidence type="ECO:0000313" key="4">
    <source>
        <dbReference type="Proteomes" id="UP000676336"/>
    </source>
</evidence>
<dbReference type="Gene3D" id="1.20.920.20">
    <property type="match status" value="1"/>
</dbReference>
<evidence type="ECO:0000256" key="1">
    <source>
        <dbReference type="SAM" id="Coils"/>
    </source>
</evidence>
<accession>A0A8S3JYD9</accession>
<feature type="domain" description="Dynein heavy chain coiled coil stalk" evidence="2">
    <location>
        <begin position="3"/>
        <end position="175"/>
    </location>
</feature>
<evidence type="ECO:0000259" key="2">
    <source>
        <dbReference type="Pfam" id="PF12777"/>
    </source>
</evidence>
<dbReference type="InterPro" id="IPR026983">
    <property type="entry name" value="DHC"/>
</dbReference>
<organism evidence="3 4">
    <name type="scientific">Rotaria magnacalcarata</name>
    <dbReference type="NCBI Taxonomy" id="392030"/>
    <lineage>
        <taxon>Eukaryota</taxon>
        <taxon>Metazoa</taxon>
        <taxon>Spiralia</taxon>
        <taxon>Gnathifera</taxon>
        <taxon>Rotifera</taxon>
        <taxon>Eurotatoria</taxon>
        <taxon>Bdelloidea</taxon>
        <taxon>Philodinida</taxon>
        <taxon>Philodinidae</taxon>
        <taxon>Rotaria</taxon>
    </lineage>
</organism>
<dbReference type="Pfam" id="PF12777">
    <property type="entry name" value="MT"/>
    <property type="match status" value="1"/>
</dbReference>